<evidence type="ECO:0000313" key="2">
    <source>
        <dbReference type="EMBL" id="CAI9616575.1"/>
    </source>
</evidence>
<gene>
    <name evidence="2" type="ORF">SPARVUS_LOCUS15405283</name>
</gene>
<organism evidence="2 3">
    <name type="scientific">Staurois parvus</name>
    <dbReference type="NCBI Taxonomy" id="386267"/>
    <lineage>
        <taxon>Eukaryota</taxon>
        <taxon>Metazoa</taxon>
        <taxon>Chordata</taxon>
        <taxon>Craniata</taxon>
        <taxon>Vertebrata</taxon>
        <taxon>Euteleostomi</taxon>
        <taxon>Amphibia</taxon>
        <taxon>Batrachia</taxon>
        <taxon>Anura</taxon>
        <taxon>Neobatrachia</taxon>
        <taxon>Ranoidea</taxon>
        <taxon>Ranidae</taxon>
        <taxon>Staurois</taxon>
    </lineage>
</organism>
<dbReference type="PANTHER" id="PTHR35348:SF1">
    <property type="entry name" value="TESTIS, PROSTATE AND PLACENTA-EXPRESSED PROTEIN"/>
    <property type="match status" value="1"/>
</dbReference>
<accession>A0ABN9H8B6</accession>
<keyword evidence="3" id="KW-1185">Reference proteome</keyword>
<dbReference type="PANTHER" id="PTHR35348">
    <property type="entry name" value="TESTIS, PROSTATE AND PLACENTA-EXPRESSED PROTEIN"/>
    <property type="match status" value="1"/>
</dbReference>
<protein>
    <submittedName>
        <fullName evidence="2">Uncharacterized protein</fullName>
    </submittedName>
</protein>
<reference evidence="2" key="1">
    <citation type="submission" date="2023-05" db="EMBL/GenBank/DDBJ databases">
        <authorList>
            <person name="Stuckert A."/>
        </authorList>
    </citation>
    <scope>NUCLEOTIDE SEQUENCE</scope>
</reference>
<comment type="caution">
    <text evidence="2">The sequence shown here is derived from an EMBL/GenBank/DDBJ whole genome shotgun (WGS) entry which is preliminary data.</text>
</comment>
<proteinExistence type="predicted"/>
<dbReference type="EMBL" id="CATNWA010020083">
    <property type="protein sequence ID" value="CAI9616575.1"/>
    <property type="molecule type" value="Genomic_DNA"/>
</dbReference>
<evidence type="ECO:0000256" key="1">
    <source>
        <dbReference type="SAM" id="MobiDB-lite"/>
    </source>
</evidence>
<dbReference type="Pfam" id="PF22574">
    <property type="entry name" value="SPMIP8"/>
    <property type="match status" value="1"/>
</dbReference>
<evidence type="ECO:0000313" key="3">
    <source>
        <dbReference type="Proteomes" id="UP001162483"/>
    </source>
</evidence>
<sequence>MLPTLRKMEVDSVGHKLSEEHSRSSTPCECTFLSELLSPGRPSCNYDLLSQQVTDTGREVSRQYRSRSMGHIEIPGVTPGDGLSLTQAAIDWSRCVSSCGEFQLRDLKRHGE</sequence>
<dbReference type="Proteomes" id="UP001162483">
    <property type="component" value="Unassembled WGS sequence"/>
</dbReference>
<name>A0ABN9H8B6_9NEOB</name>
<feature type="region of interest" description="Disordered" evidence="1">
    <location>
        <begin position="1"/>
        <end position="23"/>
    </location>
</feature>
<dbReference type="InterPro" id="IPR034584">
    <property type="entry name" value="SPMIP8"/>
</dbReference>